<sequence>MSLHSDTYSSHSDHDVNCKFCLSSHLYSYKYNLQFHQCSFHYCCMDLDHSHSYLSGRNVLPNLLDKNIEKN</sequence>
<gene>
    <name evidence="1" type="ORF">X975_07378</name>
</gene>
<dbReference type="AlphaFoldDB" id="A0A087URN8"/>
<organism evidence="1 2">
    <name type="scientific">Stegodyphus mimosarum</name>
    <name type="common">African social velvet spider</name>
    <dbReference type="NCBI Taxonomy" id="407821"/>
    <lineage>
        <taxon>Eukaryota</taxon>
        <taxon>Metazoa</taxon>
        <taxon>Ecdysozoa</taxon>
        <taxon>Arthropoda</taxon>
        <taxon>Chelicerata</taxon>
        <taxon>Arachnida</taxon>
        <taxon>Araneae</taxon>
        <taxon>Araneomorphae</taxon>
        <taxon>Entelegynae</taxon>
        <taxon>Eresoidea</taxon>
        <taxon>Eresidae</taxon>
        <taxon>Stegodyphus</taxon>
    </lineage>
</organism>
<evidence type="ECO:0000313" key="2">
    <source>
        <dbReference type="Proteomes" id="UP000054359"/>
    </source>
</evidence>
<evidence type="ECO:0000313" key="1">
    <source>
        <dbReference type="EMBL" id="KFM80027.1"/>
    </source>
</evidence>
<reference evidence="1 2" key="1">
    <citation type="submission" date="2013-11" db="EMBL/GenBank/DDBJ databases">
        <title>Genome sequencing of Stegodyphus mimosarum.</title>
        <authorList>
            <person name="Bechsgaard J."/>
        </authorList>
    </citation>
    <scope>NUCLEOTIDE SEQUENCE [LARGE SCALE GENOMIC DNA]</scope>
</reference>
<dbReference type="EMBL" id="KK121221">
    <property type="protein sequence ID" value="KFM80027.1"/>
    <property type="molecule type" value="Genomic_DNA"/>
</dbReference>
<proteinExistence type="predicted"/>
<name>A0A087URN8_STEMI</name>
<accession>A0A087URN8</accession>
<keyword evidence="2" id="KW-1185">Reference proteome</keyword>
<dbReference type="Proteomes" id="UP000054359">
    <property type="component" value="Unassembled WGS sequence"/>
</dbReference>
<protein>
    <submittedName>
        <fullName evidence="1">Uncharacterized protein</fullName>
    </submittedName>
</protein>
<feature type="non-terminal residue" evidence="1">
    <location>
        <position position="71"/>
    </location>
</feature>